<keyword evidence="2" id="KW-1185">Reference proteome</keyword>
<accession>A0ABS3LWU4</accession>
<comment type="caution">
    <text evidence="1">The sequence shown here is derived from an EMBL/GenBank/DDBJ whole genome shotgun (WGS) entry which is preliminary data.</text>
</comment>
<dbReference type="EMBL" id="JAFVMF010000011">
    <property type="protein sequence ID" value="MBO1360374.1"/>
    <property type="molecule type" value="Genomic_DNA"/>
</dbReference>
<dbReference type="Proteomes" id="UP000664771">
    <property type="component" value="Unassembled WGS sequence"/>
</dbReference>
<protein>
    <submittedName>
        <fullName evidence="1">Uncharacterized protein</fullName>
    </submittedName>
</protein>
<organism evidence="1 2">
    <name type="scientific">Acetobacter sacchari</name>
    <dbReference type="NCBI Taxonomy" id="2661687"/>
    <lineage>
        <taxon>Bacteria</taxon>
        <taxon>Pseudomonadati</taxon>
        <taxon>Pseudomonadota</taxon>
        <taxon>Alphaproteobacteria</taxon>
        <taxon>Acetobacterales</taxon>
        <taxon>Acetobacteraceae</taxon>
        <taxon>Acetobacter</taxon>
    </lineage>
</organism>
<gene>
    <name evidence="1" type="ORF">J2D73_11305</name>
</gene>
<evidence type="ECO:0000313" key="2">
    <source>
        <dbReference type="Proteomes" id="UP000664771"/>
    </source>
</evidence>
<reference evidence="1 2" key="1">
    <citation type="submission" date="2021-03" db="EMBL/GenBank/DDBJ databases">
        <title>The complete genome sequence of Acetobacter sacchari TBRC 11175.</title>
        <authorList>
            <person name="Charoenyingcharoen P."/>
            <person name="Yukphan P."/>
        </authorList>
    </citation>
    <scope>NUCLEOTIDE SEQUENCE [LARGE SCALE GENOMIC DNA]</scope>
    <source>
        <strain evidence="1 2">TBRC 11175</strain>
    </source>
</reference>
<proteinExistence type="predicted"/>
<sequence length="81" mass="9415">MFYFDREWYAANYPDVAAAGVDPATHFMECGWREGRNPNPHFDCNAYLEANPDVLAAQLNPFVHFIMYGVCERRSLRPEEN</sequence>
<evidence type="ECO:0000313" key="1">
    <source>
        <dbReference type="EMBL" id="MBO1360374.1"/>
    </source>
</evidence>
<name>A0ABS3LWU4_9PROT</name>